<protein>
    <recommendedName>
        <fullName evidence="7">Type II secretion system protein GspF domain-containing protein</fullName>
    </recommendedName>
</protein>
<organism evidence="8 9">
    <name type="scientific">Heyndrickxia oleronia</name>
    <dbReference type="NCBI Taxonomy" id="38875"/>
    <lineage>
        <taxon>Bacteria</taxon>
        <taxon>Bacillati</taxon>
        <taxon>Bacillota</taxon>
        <taxon>Bacilli</taxon>
        <taxon>Bacillales</taxon>
        <taxon>Bacillaceae</taxon>
        <taxon>Heyndrickxia</taxon>
    </lineage>
</organism>
<dbReference type="GO" id="GO:0005886">
    <property type="term" value="C:plasma membrane"/>
    <property type="evidence" value="ECO:0007669"/>
    <property type="project" value="UniProtKB-SubCell"/>
</dbReference>
<gene>
    <name evidence="8" type="ORF">BWZ43_10250</name>
</gene>
<keyword evidence="5 6" id="KW-0472">Membrane</keyword>
<dbReference type="EMBL" id="MTLA01000106">
    <property type="protein sequence ID" value="OOP68483.1"/>
    <property type="molecule type" value="Genomic_DNA"/>
</dbReference>
<dbReference type="Pfam" id="PF00482">
    <property type="entry name" value="T2SSF"/>
    <property type="match status" value="1"/>
</dbReference>
<name>A0A8E2LEM7_9BACI</name>
<dbReference type="InterPro" id="IPR018076">
    <property type="entry name" value="T2SS_GspF_dom"/>
</dbReference>
<evidence type="ECO:0000313" key="8">
    <source>
        <dbReference type="EMBL" id="OOP68483.1"/>
    </source>
</evidence>
<feature type="transmembrane region" description="Helical" evidence="6">
    <location>
        <begin position="107"/>
        <end position="126"/>
    </location>
</feature>
<evidence type="ECO:0000256" key="6">
    <source>
        <dbReference type="SAM" id="Phobius"/>
    </source>
</evidence>
<dbReference type="RefSeq" id="WP_078110115.1">
    <property type="nucleotide sequence ID" value="NZ_CP065424.1"/>
</dbReference>
<sequence>MSTAVSILYSLAVLFLLWAFYIYLGYRSKKRAWGNKVNEWFPEEKRKSFISVVGDRFDQSKQAEALSNKLIGANVPLLPSEYLGIHFLGFFILFILLGKFFKTSASINILISIGILIGAHFLMFYLRKNKYEERFNDQLSDICRLLGSAAKSGLTISQGIDLVSKEIPAPAGKEFKGISNQLKLGVPLEIALRSIQKRNKSRDFQLFISTILIQTKTGGNLAATLETMSNTLEDRKILNQTIKTMTSEQRYVSFIVPALPIFILLVMNNVVDGFTDPLWTLPGIIILILFLLGIIISFILIRKISDIKV</sequence>
<feature type="transmembrane region" description="Helical" evidence="6">
    <location>
        <begin position="251"/>
        <end position="271"/>
    </location>
</feature>
<keyword evidence="9" id="KW-1185">Reference proteome</keyword>
<dbReference type="PANTHER" id="PTHR35007:SF1">
    <property type="entry name" value="PILUS ASSEMBLY PROTEIN"/>
    <property type="match status" value="1"/>
</dbReference>
<keyword evidence="2" id="KW-1003">Cell membrane</keyword>
<keyword evidence="3 6" id="KW-0812">Transmembrane</keyword>
<dbReference type="PANTHER" id="PTHR35007">
    <property type="entry name" value="INTEGRAL MEMBRANE PROTEIN-RELATED"/>
    <property type="match status" value="1"/>
</dbReference>
<accession>A0A8E2LEM7</accession>
<feature type="transmembrane region" description="Helical" evidence="6">
    <location>
        <begin position="277"/>
        <end position="301"/>
    </location>
</feature>
<proteinExistence type="predicted"/>
<dbReference type="AlphaFoldDB" id="A0A8E2LEM7"/>
<feature type="domain" description="Type II secretion system protein GspF" evidence="7">
    <location>
        <begin position="143"/>
        <end position="267"/>
    </location>
</feature>
<reference evidence="8 9" key="1">
    <citation type="submission" date="2017-01" db="EMBL/GenBank/DDBJ databases">
        <title>Draft genome sequence of Bacillus oleronius.</title>
        <authorList>
            <person name="Allam M."/>
        </authorList>
    </citation>
    <scope>NUCLEOTIDE SEQUENCE [LARGE SCALE GENOMIC DNA]</scope>
    <source>
        <strain evidence="8 9">DSM 9356</strain>
    </source>
</reference>
<dbReference type="Proteomes" id="UP000189761">
    <property type="component" value="Unassembled WGS sequence"/>
</dbReference>
<evidence type="ECO:0000256" key="5">
    <source>
        <dbReference type="ARBA" id="ARBA00023136"/>
    </source>
</evidence>
<dbReference type="Gene3D" id="1.20.81.30">
    <property type="entry name" value="Type II secretion system (T2SS), domain F"/>
    <property type="match status" value="1"/>
</dbReference>
<evidence type="ECO:0000256" key="2">
    <source>
        <dbReference type="ARBA" id="ARBA00022475"/>
    </source>
</evidence>
<keyword evidence="4 6" id="KW-1133">Transmembrane helix</keyword>
<feature type="transmembrane region" description="Helical" evidence="6">
    <location>
        <begin position="82"/>
        <end position="101"/>
    </location>
</feature>
<evidence type="ECO:0000256" key="1">
    <source>
        <dbReference type="ARBA" id="ARBA00004651"/>
    </source>
</evidence>
<evidence type="ECO:0000256" key="3">
    <source>
        <dbReference type="ARBA" id="ARBA00022692"/>
    </source>
</evidence>
<comment type="caution">
    <text evidence="8">The sequence shown here is derived from an EMBL/GenBank/DDBJ whole genome shotgun (WGS) entry which is preliminary data.</text>
</comment>
<comment type="subcellular location">
    <subcellularLocation>
        <location evidence="1">Cell membrane</location>
        <topology evidence="1">Multi-pass membrane protein</topology>
    </subcellularLocation>
</comment>
<evidence type="ECO:0000256" key="4">
    <source>
        <dbReference type="ARBA" id="ARBA00022989"/>
    </source>
</evidence>
<evidence type="ECO:0000259" key="7">
    <source>
        <dbReference type="Pfam" id="PF00482"/>
    </source>
</evidence>
<feature type="transmembrane region" description="Helical" evidence="6">
    <location>
        <begin position="6"/>
        <end position="26"/>
    </location>
</feature>
<dbReference type="InterPro" id="IPR042094">
    <property type="entry name" value="T2SS_GspF_sf"/>
</dbReference>
<evidence type="ECO:0000313" key="9">
    <source>
        <dbReference type="Proteomes" id="UP000189761"/>
    </source>
</evidence>